<dbReference type="Pfam" id="PF04024">
    <property type="entry name" value="PspC"/>
    <property type="match status" value="1"/>
</dbReference>
<name>A0A345DBU5_9BURK</name>
<dbReference type="InterPro" id="IPR018649">
    <property type="entry name" value="SHOCT"/>
</dbReference>
<dbReference type="Proteomes" id="UP000252182">
    <property type="component" value="Chromosome"/>
</dbReference>
<feature type="domain" description="SHOCT" evidence="8">
    <location>
        <begin position="5"/>
        <end position="32"/>
    </location>
</feature>
<dbReference type="PANTHER" id="PTHR33885:SF3">
    <property type="entry name" value="PHAGE SHOCK PROTEIN C"/>
    <property type="match status" value="1"/>
</dbReference>
<feature type="domain" description="Phage shock protein PspC N-terminal" evidence="7">
    <location>
        <begin position="55"/>
        <end position="110"/>
    </location>
</feature>
<reference evidence="10" key="1">
    <citation type="submission" date="2018-07" db="EMBL/GenBank/DDBJ databases">
        <authorList>
            <person name="Kim H."/>
        </authorList>
    </citation>
    <scope>NUCLEOTIDE SEQUENCE [LARGE SCALE GENOMIC DNA]</scope>
    <source>
        <strain evidence="10">F02</strain>
    </source>
</reference>
<dbReference type="EMBL" id="CP031124">
    <property type="protein sequence ID" value="AXF85833.1"/>
    <property type="molecule type" value="Genomic_DNA"/>
</dbReference>
<evidence type="ECO:0000256" key="3">
    <source>
        <dbReference type="ARBA" id="ARBA00022692"/>
    </source>
</evidence>
<dbReference type="Pfam" id="PF09851">
    <property type="entry name" value="SHOCT"/>
    <property type="match status" value="1"/>
</dbReference>
<dbReference type="InterPro" id="IPR007168">
    <property type="entry name" value="Phageshock_PspC_N"/>
</dbReference>
<evidence type="ECO:0000259" key="7">
    <source>
        <dbReference type="Pfam" id="PF04024"/>
    </source>
</evidence>
<comment type="subcellular location">
    <subcellularLocation>
        <location evidence="1">Cell membrane</location>
        <topology evidence="1">Single-pass membrane protein</topology>
    </subcellularLocation>
</comment>
<proteinExistence type="predicted"/>
<dbReference type="PANTHER" id="PTHR33885">
    <property type="entry name" value="PHAGE SHOCK PROTEIN C"/>
    <property type="match status" value="1"/>
</dbReference>
<dbReference type="OrthoDB" id="9154309at2"/>
<dbReference type="InterPro" id="IPR052027">
    <property type="entry name" value="PspC"/>
</dbReference>
<evidence type="ECO:0000313" key="10">
    <source>
        <dbReference type="Proteomes" id="UP000252182"/>
    </source>
</evidence>
<keyword evidence="10" id="KW-1185">Reference proteome</keyword>
<evidence type="ECO:0000256" key="4">
    <source>
        <dbReference type="ARBA" id="ARBA00022989"/>
    </source>
</evidence>
<evidence type="ECO:0000256" key="5">
    <source>
        <dbReference type="ARBA" id="ARBA00023136"/>
    </source>
</evidence>
<sequence>MNITDELQKLQSLREAGALTDDEFNQLKARVLNHGTKPIAGNINAETANQFIHSITRSRTDSWLGGVCGGLAAKTDMPSWVWRLIFTVGAFAYSVGAIVYLLLWVFVPMEPLSAVAKSEIIPNDLNKTTSVMDDKTIDAPPPSSVG</sequence>
<keyword evidence="3 6" id="KW-0812">Transmembrane</keyword>
<organism evidence="9 10">
    <name type="scientific">Ephemeroptericola cinctiostellae</name>
    <dbReference type="NCBI Taxonomy" id="2268024"/>
    <lineage>
        <taxon>Bacteria</taxon>
        <taxon>Pseudomonadati</taxon>
        <taxon>Pseudomonadota</taxon>
        <taxon>Betaproteobacteria</taxon>
        <taxon>Burkholderiales</taxon>
        <taxon>Burkholderiaceae</taxon>
        <taxon>Ephemeroptericola</taxon>
    </lineage>
</organism>
<evidence type="ECO:0000259" key="8">
    <source>
        <dbReference type="Pfam" id="PF09851"/>
    </source>
</evidence>
<keyword evidence="5 6" id="KW-0472">Membrane</keyword>
<evidence type="ECO:0000256" key="1">
    <source>
        <dbReference type="ARBA" id="ARBA00004162"/>
    </source>
</evidence>
<evidence type="ECO:0000256" key="2">
    <source>
        <dbReference type="ARBA" id="ARBA00022475"/>
    </source>
</evidence>
<keyword evidence="4 6" id="KW-1133">Transmembrane helix</keyword>
<dbReference type="AlphaFoldDB" id="A0A345DBU5"/>
<dbReference type="KEGG" id="hyf:DTO96_101573"/>
<dbReference type="RefSeq" id="WP_114562986.1">
    <property type="nucleotide sequence ID" value="NZ_CP031124.1"/>
</dbReference>
<accession>A0A345DBU5</accession>
<gene>
    <name evidence="9" type="ORF">DTO96_101573</name>
</gene>
<evidence type="ECO:0000313" key="9">
    <source>
        <dbReference type="EMBL" id="AXF85833.1"/>
    </source>
</evidence>
<evidence type="ECO:0000256" key="6">
    <source>
        <dbReference type="SAM" id="Phobius"/>
    </source>
</evidence>
<dbReference type="GO" id="GO:0005886">
    <property type="term" value="C:plasma membrane"/>
    <property type="evidence" value="ECO:0007669"/>
    <property type="project" value="UniProtKB-SubCell"/>
</dbReference>
<protein>
    <recommendedName>
        <fullName evidence="11">Phage shock protein PspC N-terminal domain-containing protein</fullName>
    </recommendedName>
</protein>
<keyword evidence="2" id="KW-1003">Cell membrane</keyword>
<feature type="transmembrane region" description="Helical" evidence="6">
    <location>
        <begin position="80"/>
        <end position="107"/>
    </location>
</feature>
<evidence type="ECO:0008006" key="11">
    <source>
        <dbReference type="Google" id="ProtNLM"/>
    </source>
</evidence>